<gene>
    <name evidence="1" type="ORF">SAMN05421761_11210</name>
</gene>
<keyword evidence="2" id="KW-1185">Reference proteome</keyword>
<dbReference type="EMBL" id="FTOP01000012">
    <property type="protein sequence ID" value="SIT02375.1"/>
    <property type="molecule type" value="Genomic_DNA"/>
</dbReference>
<protein>
    <recommendedName>
        <fullName evidence="3">ZU5 domain-containing protein</fullName>
    </recommendedName>
</protein>
<dbReference type="OrthoDB" id="770607at2"/>
<dbReference type="AlphaFoldDB" id="A0A1N7NVF9"/>
<sequence length="429" mass="47064">MKKTNFLIFIILIGLNTSCIRDLMENFPNPPAPLPIGVPTGVGSPIGEIIELEINSSGGRIELDQGKLLLIFPQGAFAQSTLVQVQMLSQTLPLSIGTSFDLRINGQVPKKPIEIIFTYADDDLEGTGPDFIHLAQQDEKGIWKSTRNLQVNSSTKTIKGQISTGKWSFFASAMIKPGAKTLGLLQSQELEIVGYEYELSLRTDPEYNDLLAPLVPPVRVQPALVREWLIDGQSSGTQPERGHLGFIANDFTLGIYTAPSILPTIPKVMVSAELSLGKGKFLLLSHITLENKNSFEVGPYAYSNAEVFIGKSGDILTINMLAKSNANYVANLAFFIPEFKGEGSYNFSNLVRGGIEIISDSKSFYSIAFNENLEPYFEGNITITESSTNTGKTIKGTMAGILYERKEMNNILTYHPFNFHADFSGTLSN</sequence>
<dbReference type="RefSeq" id="WP_076502136.1">
    <property type="nucleotide sequence ID" value="NZ_FTOP01000012.1"/>
</dbReference>
<evidence type="ECO:0000313" key="2">
    <source>
        <dbReference type="Proteomes" id="UP000186026"/>
    </source>
</evidence>
<accession>A0A1N7NVF9</accession>
<evidence type="ECO:0000313" key="1">
    <source>
        <dbReference type="EMBL" id="SIT02375.1"/>
    </source>
</evidence>
<name>A0A1N7NVF9_9BACT</name>
<dbReference type="Proteomes" id="UP000186026">
    <property type="component" value="Unassembled WGS sequence"/>
</dbReference>
<organism evidence="1 2">
    <name type="scientific">Belliella pelovolcani</name>
    <dbReference type="NCBI Taxonomy" id="529505"/>
    <lineage>
        <taxon>Bacteria</taxon>
        <taxon>Pseudomonadati</taxon>
        <taxon>Bacteroidota</taxon>
        <taxon>Cytophagia</taxon>
        <taxon>Cytophagales</taxon>
        <taxon>Cyclobacteriaceae</taxon>
        <taxon>Belliella</taxon>
    </lineage>
</organism>
<proteinExistence type="predicted"/>
<reference evidence="2" key="1">
    <citation type="submission" date="2017-01" db="EMBL/GenBank/DDBJ databases">
        <authorList>
            <person name="Varghese N."/>
            <person name="Submissions S."/>
        </authorList>
    </citation>
    <scope>NUCLEOTIDE SEQUENCE [LARGE SCALE GENOMIC DNA]</scope>
    <source>
        <strain evidence="2">DSM 46698</strain>
    </source>
</reference>
<evidence type="ECO:0008006" key="3">
    <source>
        <dbReference type="Google" id="ProtNLM"/>
    </source>
</evidence>